<dbReference type="GO" id="GO:0006412">
    <property type="term" value="P:translation"/>
    <property type="evidence" value="ECO:0007669"/>
    <property type="project" value="UniProtKB-UniRule"/>
</dbReference>
<dbReference type="NCBIfam" id="NF004711">
    <property type="entry name" value="PRK06049.1"/>
    <property type="match status" value="1"/>
</dbReference>
<dbReference type="SUPFAM" id="SSF55129">
    <property type="entry name" value="Ribosomal protein L30p/L7e"/>
    <property type="match status" value="1"/>
</dbReference>
<reference evidence="7" key="1">
    <citation type="journal article" date="2015" name="MBio">
        <title>Genome-resolved metagenomic analysis reveals roles for candidate phyla and other microbial community members in biogeochemical transformations in oil reservoirs.</title>
        <authorList>
            <person name="Hu P."/>
            <person name="Tom L."/>
            <person name="Singh A."/>
            <person name="Thomas B.C."/>
            <person name="Baker B.J."/>
            <person name="Piceno Y.M."/>
            <person name="Andersen G.L."/>
            <person name="Banfield J.F."/>
        </authorList>
    </citation>
    <scope>NUCLEOTIDE SEQUENCE [LARGE SCALE GENOMIC DNA]</scope>
    <source>
        <strain evidence="7">56_747</strain>
    </source>
</reference>
<organism evidence="7 8">
    <name type="scientific">Methanothrix harundinacea</name>
    <dbReference type="NCBI Taxonomy" id="301375"/>
    <lineage>
        <taxon>Archaea</taxon>
        <taxon>Methanobacteriati</taxon>
        <taxon>Methanobacteriota</taxon>
        <taxon>Stenosarchaea group</taxon>
        <taxon>Methanomicrobia</taxon>
        <taxon>Methanotrichales</taxon>
        <taxon>Methanotrichaceae</taxon>
        <taxon>Methanothrix</taxon>
    </lineage>
</organism>
<dbReference type="Gene3D" id="3.30.1390.20">
    <property type="entry name" value="Ribosomal protein L30, ferredoxin-like fold domain"/>
    <property type="match status" value="1"/>
</dbReference>
<dbReference type="GO" id="GO:0003735">
    <property type="term" value="F:structural constituent of ribosome"/>
    <property type="evidence" value="ECO:0007669"/>
    <property type="project" value="UniProtKB-UniRule"/>
</dbReference>
<evidence type="ECO:0000256" key="4">
    <source>
        <dbReference type="HAMAP-Rule" id="MF_01371"/>
    </source>
</evidence>
<reference evidence="8 9" key="2">
    <citation type="journal article" date="2015" name="MBio">
        <title>Genome-Resolved Metagenomic Analysis Reveals Roles for Candidate Phyla and Other Microbial Community Members in Biogeochemical Transformations in Oil Reservoirs.</title>
        <authorList>
            <person name="Hu P."/>
            <person name="Tom L."/>
            <person name="Singh A."/>
            <person name="Thomas B.C."/>
            <person name="Baker B.J."/>
            <person name="Piceno Y.M."/>
            <person name="Andersen G.L."/>
            <person name="Banfield J.F."/>
        </authorList>
    </citation>
    <scope>NUCLEOTIDE SEQUENCE [LARGE SCALE GENOMIC DNA]</scope>
    <source>
        <strain evidence="6">57_489</strain>
    </source>
</reference>
<dbReference type="EMBL" id="LGFT01000011">
    <property type="protein sequence ID" value="KUK44955.1"/>
    <property type="molecule type" value="Genomic_DNA"/>
</dbReference>
<gene>
    <name evidence="4" type="primary">rpl30</name>
    <name evidence="6" type="ORF">XD72_0661</name>
    <name evidence="7" type="ORF">XE07_1883</name>
</gene>
<comment type="subunit">
    <text evidence="4">Part of the 50S ribosomal subunit.</text>
</comment>
<comment type="similarity">
    <text evidence="1 4">Belongs to the universal ribosomal protein uL30 family.</text>
</comment>
<dbReference type="GO" id="GO:0003723">
    <property type="term" value="F:RNA binding"/>
    <property type="evidence" value="ECO:0007669"/>
    <property type="project" value="TreeGrafter"/>
</dbReference>
<evidence type="ECO:0000313" key="8">
    <source>
        <dbReference type="Proteomes" id="UP000053961"/>
    </source>
</evidence>
<evidence type="ECO:0000313" key="7">
    <source>
        <dbReference type="EMBL" id="KUK95145.1"/>
    </source>
</evidence>
<name>A0A101IHU4_9EURY</name>
<proteinExistence type="inferred from homology"/>
<evidence type="ECO:0000256" key="1">
    <source>
        <dbReference type="ARBA" id="ARBA00007594"/>
    </source>
</evidence>
<evidence type="ECO:0000259" key="5">
    <source>
        <dbReference type="Pfam" id="PF00327"/>
    </source>
</evidence>
<keyword evidence="2 4" id="KW-0689">Ribosomal protein</keyword>
<evidence type="ECO:0000313" key="6">
    <source>
        <dbReference type="EMBL" id="KUK44955.1"/>
    </source>
</evidence>
<dbReference type="InterPro" id="IPR035808">
    <property type="entry name" value="Ribosomal_uL30_euk_arc"/>
</dbReference>
<dbReference type="InterPro" id="IPR036919">
    <property type="entry name" value="Ribo_uL30_ferredoxin-like_sf"/>
</dbReference>
<dbReference type="Gene3D" id="1.10.15.30">
    <property type="match status" value="1"/>
</dbReference>
<accession>A0A101IHU4</accession>
<comment type="caution">
    <text evidence="7">The sequence shown here is derived from an EMBL/GenBank/DDBJ whole genome shotgun (WGS) entry which is preliminary data.</text>
</comment>
<dbReference type="PANTHER" id="PTHR11524">
    <property type="entry name" value="60S RIBOSOMAL PROTEIN L7"/>
    <property type="match status" value="1"/>
</dbReference>
<dbReference type="PANTHER" id="PTHR11524:SF16">
    <property type="entry name" value="LARGE RIBOSOMAL SUBUNIT PROTEIN UL30"/>
    <property type="match status" value="1"/>
</dbReference>
<dbReference type="EMBL" id="LGHB01000037">
    <property type="protein sequence ID" value="KUK95145.1"/>
    <property type="molecule type" value="Genomic_DNA"/>
</dbReference>
<dbReference type="PROSITE" id="PS00634">
    <property type="entry name" value="RIBOSOMAL_L30"/>
    <property type="match status" value="1"/>
</dbReference>
<evidence type="ECO:0000256" key="2">
    <source>
        <dbReference type="ARBA" id="ARBA00022980"/>
    </source>
</evidence>
<dbReference type="GO" id="GO:0000463">
    <property type="term" value="P:maturation of LSU-rRNA from tricistronic rRNA transcript (SSU-rRNA, 5.8S rRNA, LSU-rRNA)"/>
    <property type="evidence" value="ECO:0007669"/>
    <property type="project" value="TreeGrafter"/>
</dbReference>
<dbReference type="HAMAP" id="MF_01371_A">
    <property type="entry name" value="Ribosomal_uL30_A"/>
    <property type="match status" value="1"/>
</dbReference>
<dbReference type="InterPro" id="IPR005997">
    <property type="entry name" value="Ribosomal_uL30_arc"/>
</dbReference>
<dbReference type="NCBIfam" id="TIGR01309">
    <property type="entry name" value="uL30_arch"/>
    <property type="match status" value="1"/>
</dbReference>
<sequence>MYAIVRLRGSVKTKPEIKDTLKMLRLHRINHCVVVPDSPHYRGMIQKVKDYVAWGEIDEDSLASMLEMRGRLSGNIRLTDQFIKENTSYGTIKEFASAVSGGAANLKDAGIKPVFRLHPPRKGHRGTKKTVKEGGELGYHESISDLIWKMR</sequence>
<evidence type="ECO:0000313" key="9">
    <source>
        <dbReference type="Proteomes" id="UP000057043"/>
    </source>
</evidence>
<dbReference type="Proteomes" id="UP000053961">
    <property type="component" value="Unassembled WGS sequence"/>
</dbReference>
<dbReference type="AlphaFoldDB" id="A0A101IHU4"/>
<dbReference type="Pfam" id="PF00327">
    <property type="entry name" value="Ribosomal_L30"/>
    <property type="match status" value="1"/>
</dbReference>
<dbReference type="CDD" id="cd01657">
    <property type="entry name" value="Ribosomal_L7_archeal_euk"/>
    <property type="match status" value="1"/>
</dbReference>
<dbReference type="PATRIC" id="fig|301375.6.peg.1326"/>
<dbReference type="Proteomes" id="UP000057043">
    <property type="component" value="Unassembled WGS sequence"/>
</dbReference>
<dbReference type="InterPro" id="IPR018038">
    <property type="entry name" value="Ribosomal_uL30_CS"/>
</dbReference>
<dbReference type="InterPro" id="IPR039699">
    <property type="entry name" value="Ribosomal_uL30"/>
</dbReference>
<dbReference type="GO" id="GO:0022625">
    <property type="term" value="C:cytosolic large ribosomal subunit"/>
    <property type="evidence" value="ECO:0007669"/>
    <property type="project" value="UniProtKB-UniRule"/>
</dbReference>
<protein>
    <recommendedName>
        <fullName evidence="4">Large ribosomal subunit protein uL30</fullName>
    </recommendedName>
</protein>
<keyword evidence="3 4" id="KW-0687">Ribonucleoprotein</keyword>
<dbReference type="InterPro" id="IPR016082">
    <property type="entry name" value="Ribosomal_uL30_ferredoxin-like"/>
</dbReference>
<evidence type="ECO:0000256" key="3">
    <source>
        <dbReference type="ARBA" id="ARBA00023274"/>
    </source>
</evidence>
<feature type="domain" description="Large ribosomal subunit protein uL30-like ferredoxin-like fold" evidence="5">
    <location>
        <begin position="2"/>
        <end position="52"/>
    </location>
</feature>